<gene>
    <name evidence="3" type="ORF">ESA94_00435</name>
</gene>
<dbReference type="InterPro" id="IPR022123">
    <property type="entry name" value="DUF3658"/>
</dbReference>
<name>A0A4V1M7U0_9BACT</name>
<feature type="domain" description="DUF3658" evidence="2">
    <location>
        <begin position="159"/>
        <end position="263"/>
    </location>
</feature>
<dbReference type="Pfam" id="PF08874">
    <property type="entry name" value="DUF1835"/>
    <property type="match status" value="1"/>
</dbReference>
<proteinExistence type="predicted"/>
<evidence type="ECO:0000259" key="1">
    <source>
        <dbReference type="Pfam" id="PF08874"/>
    </source>
</evidence>
<dbReference type="RefSeq" id="WP_129128895.1">
    <property type="nucleotide sequence ID" value="NZ_SDHW01000001.1"/>
</dbReference>
<organism evidence="3 4">
    <name type="scientific">Lacibacter luteus</name>
    <dbReference type="NCBI Taxonomy" id="2508719"/>
    <lineage>
        <taxon>Bacteria</taxon>
        <taxon>Pseudomonadati</taxon>
        <taxon>Bacteroidota</taxon>
        <taxon>Chitinophagia</taxon>
        <taxon>Chitinophagales</taxon>
        <taxon>Chitinophagaceae</taxon>
        <taxon>Lacibacter</taxon>
    </lineage>
</organism>
<dbReference type="EMBL" id="SDHW01000001">
    <property type="protein sequence ID" value="RXK61522.1"/>
    <property type="molecule type" value="Genomic_DNA"/>
</dbReference>
<accession>A0A4V1M7U0</accession>
<dbReference type="Pfam" id="PF12395">
    <property type="entry name" value="DUF3658"/>
    <property type="match status" value="1"/>
</dbReference>
<evidence type="ECO:0000259" key="2">
    <source>
        <dbReference type="Pfam" id="PF12395"/>
    </source>
</evidence>
<sequence>MIHIVFNEADIDVLQKAIELDETLQGEVLQVEDDYAVGPLKDIYTEEGITARRAWWKEVLTGTDLEKKVDEGDVDDNKLIAFIVERLQKDEEEKVWIWAAQNKHDVSGYYWLISQLKDFQGRIYILYLNNLPFINEKGQLFYPEWISTIQPKEMTKAKKLARLVTPSEFEVDPDEWTKLCNEEKGVRLLEGGKKLGQKDYDFYDADLKNFITGDWQKASKVINQFLSKNKHTTGDMYVLWRIKQLIATDLYDVQGELKNMKDFELKKKSGQLFETAQPAEQ</sequence>
<dbReference type="AlphaFoldDB" id="A0A4V1M7U0"/>
<reference evidence="3 4" key="1">
    <citation type="submission" date="2019-01" db="EMBL/GenBank/DDBJ databases">
        <title>Lacibacter sp. strain TTM-7.</title>
        <authorList>
            <person name="Chen W.-M."/>
        </authorList>
    </citation>
    <scope>NUCLEOTIDE SEQUENCE [LARGE SCALE GENOMIC DNA]</scope>
    <source>
        <strain evidence="3 4">TTM-7</strain>
    </source>
</reference>
<evidence type="ECO:0000313" key="3">
    <source>
        <dbReference type="EMBL" id="RXK61522.1"/>
    </source>
</evidence>
<dbReference type="InterPro" id="IPR014973">
    <property type="entry name" value="DUF1835"/>
</dbReference>
<comment type="caution">
    <text evidence="3">The sequence shown here is derived from an EMBL/GenBank/DDBJ whole genome shotgun (WGS) entry which is preliminary data.</text>
</comment>
<keyword evidence="4" id="KW-1185">Reference proteome</keyword>
<dbReference type="Proteomes" id="UP000290204">
    <property type="component" value="Unassembled WGS sequence"/>
</dbReference>
<protein>
    <submittedName>
        <fullName evidence="3">DUF1835 domain-containing protein</fullName>
    </submittedName>
</protein>
<feature type="domain" description="DUF1835" evidence="1">
    <location>
        <begin position="2"/>
        <end position="126"/>
    </location>
</feature>
<dbReference type="OrthoDB" id="648566at2"/>
<evidence type="ECO:0000313" key="4">
    <source>
        <dbReference type="Proteomes" id="UP000290204"/>
    </source>
</evidence>